<evidence type="ECO:0000313" key="2">
    <source>
        <dbReference type="Proteomes" id="UP001281761"/>
    </source>
</evidence>
<accession>A0ABQ9Y1P3</accession>
<reference evidence="1 2" key="1">
    <citation type="journal article" date="2022" name="bioRxiv">
        <title>Genomics of Preaxostyla Flagellates Illuminates Evolutionary Transitions and the Path Towards Mitochondrial Loss.</title>
        <authorList>
            <person name="Novak L.V.F."/>
            <person name="Treitli S.C."/>
            <person name="Pyrih J."/>
            <person name="Halakuc P."/>
            <person name="Pipaliya S.V."/>
            <person name="Vacek V."/>
            <person name="Brzon O."/>
            <person name="Soukal P."/>
            <person name="Eme L."/>
            <person name="Dacks J.B."/>
            <person name="Karnkowska A."/>
            <person name="Elias M."/>
            <person name="Hampl V."/>
        </authorList>
    </citation>
    <scope>NUCLEOTIDE SEQUENCE [LARGE SCALE GENOMIC DNA]</scope>
    <source>
        <strain evidence="1">NAU3</strain>
        <tissue evidence="1">Gut</tissue>
    </source>
</reference>
<organism evidence="1 2">
    <name type="scientific">Blattamonas nauphoetae</name>
    <dbReference type="NCBI Taxonomy" id="2049346"/>
    <lineage>
        <taxon>Eukaryota</taxon>
        <taxon>Metamonada</taxon>
        <taxon>Preaxostyla</taxon>
        <taxon>Oxymonadida</taxon>
        <taxon>Blattamonas</taxon>
    </lineage>
</organism>
<dbReference type="Proteomes" id="UP001281761">
    <property type="component" value="Unassembled WGS sequence"/>
</dbReference>
<sequence>MPPYYLLRANVNTVKTNNPMKHTVSLALAENPEHATFLHSDISDDAQSHTFVNEGFDFSMPGRFFQQFFPQFYRIQSQNHFRSFAMSMKSVKHISFNNQLYWPRKDPRVVLLRFHISSVEWMVGS</sequence>
<keyword evidence="2" id="KW-1185">Reference proteome</keyword>
<proteinExistence type="predicted"/>
<name>A0ABQ9Y1P3_9EUKA</name>
<evidence type="ECO:0000313" key="1">
    <source>
        <dbReference type="EMBL" id="KAK2957651.1"/>
    </source>
</evidence>
<protein>
    <submittedName>
        <fullName evidence="1">Uncharacterized protein</fullName>
    </submittedName>
</protein>
<comment type="caution">
    <text evidence="1">The sequence shown here is derived from an EMBL/GenBank/DDBJ whole genome shotgun (WGS) entry which is preliminary data.</text>
</comment>
<gene>
    <name evidence="1" type="ORF">BLNAU_7306</name>
</gene>
<dbReference type="EMBL" id="JARBJD010000044">
    <property type="protein sequence ID" value="KAK2957651.1"/>
    <property type="molecule type" value="Genomic_DNA"/>
</dbReference>